<comment type="subcellular location">
    <subcellularLocation>
        <location evidence="1">Golgi apparatus membrane</location>
        <topology evidence="1">Single-pass type II membrane protein</topology>
    </subcellularLocation>
</comment>
<dbReference type="PANTHER" id="PTHR31646">
    <property type="entry name" value="ALPHA-1,2-MANNOSYLTRANSFERASE MNN2"/>
    <property type="match status" value="1"/>
</dbReference>
<dbReference type="Proteomes" id="UP001175000">
    <property type="component" value="Unassembled WGS sequence"/>
</dbReference>
<evidence type="ECO:0000256" key="10">
    <source>
        <dbReference type="SAM" id="MobiDB-lite"/>
    </source>
</evidence>
<evidence type="ECO:0000256" key="1">
    <source>
        <dbReference type="ARBA" id="ARBA00004323"/>
    </source>
</evidence>
<evidence type="ECO:0000256" key="7">
    <source>
        <dbReference type="ARBA" id="ARBA00022989"/>
    </source>
</evidence>
<feature type="region of interest" description="Disordered" evidence="10">
    <location>
        <begin position="18"/>
        <end position="39"/>
    </location>
</feature>
<reference evidence="11" key="1">
    <citation type="submission" date="2023-06" db="EMBL/GenBank/DDBJ databases">
        <title>Genome-scale phylogeny and comparative genomics of the fungal order Sordariales.</title>
        <authorList>
            <consortium name="Lawrence Berkeley National Laboratory"/>
            <person name="Hensen N."/>
            <person name="Bonometti L."/>
            <person name="Westerberg I."/>
            <person name="Brannstrom I.O."/>
            <person name="Guillou S."/>
            <person name="Cros-Aarteil S."/>
            <person name="Calhoun S."/>
            <person name="Haridas S."/>
            <person name="Kuo A."/>
            <person name="Mondo S."/>
            <person name="Pangilinan J."/>
            <person name="Riley R."/>
            <person name="Labutti K."/>
            <person name="Andreopoulos B."/>
            <person name="Lipzen A."/>
            <person name="Chen C."/>
            <person name="Yanf M."/>
            <person name="Daum C."/>
            <person name="Ng V."/>
            <person name="Clum A."/>
            <person name="Steindorff A."/>
            <person name="Ohm R."/>
            <person name="Martin F."/>
            <person name="Silar P."/>
            <person name="Natvig D."/>
            <person name="Lalanne C."/>
            <person name="Gautier V."/>
            <person name="Ament-Velasquez S.L."/>
            <person name="Kruys A."/>
            <person name="Hutchinson M.I."/>
            <person name="Powell A.J."/>
            <person name="Barry K."/>
            <person name="Miller A.N."/>
            <person name="Grigoriev I.V."/>
            <person name="Debuchy R."/>
            <person name="Gladieux P."/>
            <person name="Thoren M.H."/>
            <person name="Johannesson H."/>
        </authorList>
    </citation>
    <scope>NUCLEOTIDE SEQUENCE</scope>
    <source>
        <strain evidence="11">CBS 606.72</strain>
    </source>
</reference>
<evidence type="ECO:0000256" key="3">
    <source>
        <dbReference type="ARBA" id="ARBA00009105"/>
    </source>
</evidence>
<comment type="similarity">
    <text evidence="3">Belongs to the MNN1/MNT family.</text>
</comment>
<sequence length="482" mass="53766">NASWEEYFDHLEAARPWADPIRPETTPSSSETRRPYTTITDPGALRLSRAAKKSLRDAHSVFVSGLESLATNLVFERGTTGIVTSAIPDDLGQVVTMLLMVRRSGSTLPVQVILEEEILPPTAESLCSDGLRSLGATCIIPQQQDGWLDAARHLPPFQRSQWKPLAIIASTFQNVLFLDPNTFPVQNPDHIFARNAQPFASSGFIAWTDIWTPTPSPDFYVVAGGIDAPLLSTRASSESGVLVIDKARHADTLLLGAYYNHYGPDYYYPLLVPHDIEDPGRETFLASALVLEGLDRKGTYTAPDGWTKTTKSQRKGRWSIKSQPKIYQRPGKSGVPGVVVMAQIDPIEDYHAVLLALQEEAWSQGSGQEQSQLQGDFRDHVTDPTFLDGLANLAVSPRKGKYMFFHHYGEKLDFSRVTDDLLPTDANDLRMRMWGEPDWVIANTGRDVEKMMWEDAIEFWCGQQGYGKQCRLMKSIFGSLYV</sequence>
<evidence type="ECO:0000256" key="9">
    <source>
        <dbReference type="ARBA" id="ARBA00023136"/>
    </source>
</evidence>
<name>A0AA39WSC8_9PEZI</name>
<comment type="caution">
    <text evidence="11">The sequence shown here is derived from an EMBL/GenBank/DDBJ whole genome shotgun (WGS) entry which is preliminary data.</text>
</comment>
<evidence type="ECO:0000256" key="2">
    <source>
        <dbReference type="ARBA" id="ARBA00004922"/>
    </source>
</evidence>
<evidence type="ECO:0000256" key="5">
    <source>
        <dbReference type="ARBA" id="ARBA00022692"/>
    </source>
</evidence>
<dbReference type="GO" id="GO:0000139">
    <property type="term" value="C:Golgi membrane"/>
    <property type="evidence" value="ECO:0007669"/>
    <property type="project" value="UniProtKB-SubCell"/>
</dbReference>
<evidence type="ECO:0000256" key="4">
    <source>
        <dbReference type="ARBA" id="ARBA00022679"/>
    </source>
</evidence>
<dbReference type="GO" id="GO:0000026">
    <property type="term" value="F:alpha-1,2-mannosyltransferase activity"/>
    <property type="evidence" value="ECO:0007669"/>
    <property type="project" value="TreeGrafter"/>
</dbReference>
<dbReference type="InterPro" id="IPR029044">
    <property type="entry name" value="Nucleotide-diphossugar_trans"/>
</dbReference>
<organism evidence="11 12">
    <name type="scientific">Immersiella caudata</name>
    <dbReference type="NCBI Taxonomy" id="314043"/>
    <lineage>
        <taxon>Eukaryota</taxon>
        <taxon>Fungi</taxon>
        <taxon>Dikarya</taxon>
        <taxon>Ascomycota</taxon>
        <taxon>Pezizomycotina</taxon>
        <taxon>Sordariomycetes</taxon>
        <taxon>Sordariomycetidae</taxon>
        <taxon>Sordariales</taxon>
        <taxon>Lasiosphaeriaceae</taxon>
        <taxon>Immersiella</taxon>
    </lineage>
</organism>
<dbReference type="PANTHER" id="PTHR31646:SF1">
    <property type="entry name" value="ALPHA-1,2-MANNOSYLTRANSFERASE MNN2"/>
    <property type="match status" value="1"/>
</dbReference>
<evidence type="ECO:0000313" key="11">
    <source>
        <dbReference type="EMBL" id="KAK0620699.1"/>
    </source>
</evidence>
<comment type="pathway">
    <text evidence="2">Protein modification; protein glycosylation.</text>
</comment>
<keyword evidence="12" id="KW-1185">Reference proteome</keyword>
<dbReference type="SUPFAM" id="SSF53448">
    <property type="entry name" value="Nucleotide-diphospho-sugar transferases"/>
    <property type="match status" value="1"/>
</dbReference>
<feature type="non-terminal residue" evidence="11">
    <location>
        <position position="482"/>
    </location>
</feature>
<evidence type="ECO:0000256" key="6">
    <source>
        <dbReference type="ARBA" id="ARBA00022968"/>
    </source>
</evidence>
<keyword evidence="6" id="KW-0735">Signal-anchor</keyword>
<keyword evidence="4" id="KW-0808">Transferase</keyword>
<dbReference type="InterPro" id="IPR022751">
    <property type="entry name" value="Alpha_mannosyltransferase"/>
</dbReference>
<keyword evidence="11" id="KW-0328">Glycosyltransferase</keyword>
<dbReference type="Pfam" id="PF11051">
    <property type="entry name" value="Mannosyl_trans3"/>
    <property type="match status" value="2"/>
</dbReference>
<dbReference type="GO" id="GO:0046354">
    <property type="term" value="P:mannan biosynthetic process"/>
    <property type="evidence" value="ECO:0007669"/>
    <property type="project" value="TreeGrafter"/>
</dbReference>
<feature type="compositionally biased region" description="Polar residues" evidence="10">
    <location>
        <begin position="25"/>
        <end position="39"/>
    </location>
</feature>
<keyword evidence="5" id="KW-0812">Transmembrane</keyword>
<evidence type="ECO:0000256" key="8">
    <source>
        <dbReference type="ARBA" id="ARBA00023034"/>
    </source>
</evidence>
<keyword evidence="7" id="KW-1133">Transmembrane helix</keyword>
<accession>A0AA39WSC8</accession>
<feature type="non-terminal residue" evidence="11">
    <location>
        <position position="1"/>
    </location>
</feature>
<gene>
    <name evidence="11" type="ORF">B0T14DRAFT_389677</name>
</gene>
<dbReference type="EMBL" id="JAULSU010000004">
    <property type="protein sequence ID" value="KAK0620699.1"/>
    <property type="molecule type" value="Genomic_DNA"/>
</dbReference>
<keyword evidence="8" id="KW-0333">Golgi apparatus</keyword>
<dbReference type="AlphaFoldDB" id="A0AA39WSC8"/>
<proteinExistence type="inferred from homology"/>
<protein>
    <submittedName>
        <fullName evidence="11">Mannosyltransferase putative-domain-containing protein</fullName>
    </submittedName>
</protein>
<evidence type="ECO:0000313" key="12">
    <source>
        <dbReference type="Proteomes" id="UP001175000"/>
    </source>
</evidence>
<keyword evidence="9" id="KW-0472">Membrane</keyword>